<gene>
    <name evidence="3" type="ORF">QFZ34_000394</name>
</gene>
<protein>
    <submittedName>
        <fullName evidence="3">Membrane protein</fullName>
    </submittedName>
</protein>
<dbReference type="Gene3D" id="1.20.1260.10">
    <property type="match status" value="1"/>
</dbReference>
<name>A0ABU0S3A9_9HYPH</name>
<evidence type="ECO:0000259" key="2">
    <source>
        <dbReference type="Pfam" id="PF13628"/>
    </source>
</evidence>
<proteinExistence type="predicted"/>
<feature type="domain" description="DUF4142" evidence="2">
    <location>
        <begin position="47"/>
        <end position="182"/>
    </location>
</feature>
<evidence type="ECO:0000256" key="1">
    <source>
        <dbReference type="SAM" id="SignalP"/>
    </source>
</evidence>
<organism evidence="3 4">
    <name type="scientific">Phyllobacterium ifriqiyense</name>
    <dbReference type="NCBI Taxonomy" id="314238"/>
    <lineage>
        <taxon>Bacteria</taxon>
        <taxon>Pseudomonadati</taxon>
        <taxon>Pseudomonadota</taxon>
        <taxon>Alphaproteobacteria</taxon>
        <taxon>Hyphomicrobiales</taxon>
        <taxon>Phyllobacteriaceae</taxon>
        <taxon>Phyllobacterium</taxon>
    </lineage>
</organism>
<sequence>MLKYLAAALVVIPFAPALAQIGNPANLSPDTRLEAPGTPAPHQTNNTDRLFAQLAAAGGLAEVELSQLANTRASNTGVKNFARMMIDDHSDANARLKKLAEAAKIPLPEVLDPDHSAVKRKLETADGETFDVAYMRAQIIDHQKTTQLLTWEIGSGQDVQMQRYASMNLPKVMKHLRLAQNIAAELTGQASREISSLTGSK</sequence>
<feature type="chain" id="PRO_5047454013" evidence="1">
    <location>
        <begin position="20"/>
        <end position="201"/>
    </location>
</feature>
<comment type="caution">
    <text evidence="3">The sequence shown here is derived from an EMBL/GenBank/DDBJ whole genome shotgun (WGS) entry which is preliminary data.</text>
</comment>
<feature type="signal peptide" evidence="1">
    <location>
        <begin position="1"/>
        <end position="19"/>
    </location>
</feature>
<dbReference type="Proteomes" id="UP001237780">
    <property type="component" value="Unassembled WGS sequence"/>
</dbReference>
<dbReference type="RefSeq" id="WP_307276142.1">
    <property type="nucleotide sequence ID" value="NZ_JAUSZT010000002.1"/>
</dbReference>
<evidence type="ECO:0000313" key="4">
    <source>
        <dbReference type="Proteomes" id="UP001237780"/>
    </source>
</evidence>
<reference evidence="3 4" key="1">
    <citation type="submission" date="2023-07" db="EMBL/GenBank/DDBJ databases">
        <title>Comparative genomics of wheat-associated soil bacteria to identify genetic determinants of phenazine resistance.</title>
        <authorList>
            <person name="Mouncey N."/>
        </authorList>
    </citation>
    <scope>NUCLEOTIDE SEQUENCE [LARGE SCALE GENOMIC DNA]</scope>
    <source>
        <strain evidence="3 4">W4I11</strain>
    </source>
</reference>
<dbReference type="Pfam" id="PF13628">
    <property type="entry name" value="DUF4142"/>
    <property type="match status" value="1"/>
</dbReference>
<dbReference type="PANTHER" id="PTHR38593">
    <property type="entry name" value="BLR2558 PROTEIN"/>
    <property type="match status" value="1"/>
</dbReference>
<dbReference type="InterPro" id="IPR012347">
    <property type="entry name" value="Ferritin-like"/>
</dbReference>
<dbReference type="EMBL" id="JAUSZT010000002">
    <property type="protein sequence ID" value="MDQ0995217.1"/>
    <property type="molecule type" value="Genomic_DNA"/>
</dbReference>
<evidence type="ECO:0000313" key="3">
    <source>
        <dbReference type="EMBL" id="MDQ0995217.1"/>
    </source>
</evidence>
<keyword evidence="4" id="KW-1185">Reference proteome</keyword>
<keyword evidence="1" id="KW-0732">Signal</keyword>
<accession>A0ABU0S3A9</accession>
<dbReference type="InterPro" id="IPR025419">
    <property type="entry name" value="DUF4142"/>
</dbReference>
<dbReference type="PANTHER" id="PTHR38593:SF1">
    <property type="entry name" value="BLR2558 PROTEIN"/>
    <property type="match status" value="1"/>
</dbReference>